<feature type="signal peptide" evidence="2">
    <location>
        <begin position="1"/>
        <end position="29"/>
    </location>
</feature>
<dbReference type="AlphaFoldDB" id="A0A6A1UTX9"/>
<dbReference type="EMBL" id="RXIC02000026">
    <property type="protein sequence ID" value="KAB1203869.1"/>
    <property type="molecule type" value="Genomic_DNA"/>
</dbReference>
<evidence type="ECO:0000256" key="1">
    <source>
        <dbReference type="SAM" id="Phobius"/>
    </source>
</evidence>
<keyword evidence="4" id="KW-1185">Reference proteome</keyword>
<evidence type="ECO:0000256" key="2">
    <source>
        <dbReference type="SAM" id="SignalP"/>
    </source>
</evidence>
<keyword evidence="2" id="KW-0732">Signal</keyword>
<protein>
    <submittedName>
        <fullName evidence="3">Uncharacterized protein</fullName>
    </submittedName>
</protein>
<accession>A0A6A1UTX9</accession>
<keyword evidence="1" id="KW-1133">Transmembrane helix</keyword>
<name>A0A6A1UTX9_9ROSI</name>
<evidence type="ECO:0000313" key="3">
    <source>
        <dbReference type="EMBL" id="KAB1203869.1"/>
    </source>
</evidence>
<keyword evidence="1" id="KW-0472">Membrane</keyword>
<comment type="caution">
    <text evidence="3">The sequence shown here is derived from an EMBL/GenBank/DDBJ whole genome shotgun (WGS) entry which is preliminary data.</text>
</comment>
<sequence>MAASPVKFLFGFLLVSITLWLVFIGGMESFPPTVSRSSVVFMDEKRERMPVEILLLVQWLAVPLSGLLIPGVGDIFPGPWYNAKRFCLSG</sequence>
<reference evidence="3 4" key="1">
    <citation type="journal article" date="2019" name="Plant Biotechnol. J.">
        <title>The red bayberry genome and genetic basis of sex determination.</title>
        <authorList>
            <person name="Jia H.M."/>
            <person name="Jia H.J."/>
            <person name="Cai Q.L."/>
            <person name="Wang Y."/>
            <person name="Zhao H.B."/>
            <person name="Yang W.F."/>
            <person name="Wang G.Y."/>
            <person name="Li Y.H."/>
            <person name="Zhan D.L."/>
            <person name="Shen Y.T."/>
            <person name="Niu Q.F."/>
            <person name="Chang L."/>
            <person name="Qiu J."/>
            <person name="Zhao L."/>
            <person name="Xie H.B."/>
            <person name="Fu W.Y."/>
            <person name="Jin J."/>
            <person name="Li X.W."/>
            <person name="Jiao Y."/>
            <person name="Zhou C.C."/>
            <person name="Tu T."/>
            <person name="Chai C.Y."/>
            <person name="Gao J.L."/>
            <person name="Fan L.J."/>
            <person name="van de Weg E."/>
            <person name="Wang J.Y."/>
            <person name="Gao Z.S."/>
        </authorList>
    </citation>
    <scope>NUCLEOTIDE SEQUENCE [LARGE SCALE GENOMIC DNA]</scope>
    <source>
        <tissue evidence="3">Leaves</tissue>
    </source>
</reference>
<feature type="transmembrane region" description="Helical" evidence="1">
    <location>
        <begin position="53"/>
        <end position="76"/>
    </location>
</feature>
<keyword evidence="1" id="KW-0812">Transmembrane</keyword>
<proteinExistence type="predicted"/>
<feature type="chain" id="PRO_5025569908" evidence="2">
    <location>
        <begin position="30"/>
        <end position="90"/>
    </location>
</feature>
<dbReference type="Proteomes" id="UP000516437">
    <property type="component" value="Chromosome 8"/>
</dbReference>
<evidence type="ECO:0000313" key="4">
    <source>
        <dbReference type="Proteomes" id="UP000516437"/>
    </source>
</evidence>
<organism evidence="3 4">
    <name type="scientific">Morella rubra</name>
    <name type="common">Chinese bayberry</name>
    <dbReference type="NCBI Taxonomy" id="262757"/>
    <lineage>
        <taxon>Eukaryota</taxon>
        <taxon>Viridiplantae</taxon>
        <taxon>Streptophyta</taxon>
        <taxon>Embryophyta</taxon>
        <taxon>Tracheophyta</taxon>
        <taxon>Spermatophyta</taxon>
        <taxon>Magnoliopsida</taxon>
        <taxon>eudicotyledons</taxon>
        <taxon>Gunneridae</taxon>
        <taxon>Pentapetalae</taxon>
        <taxon>rosids</taxon>
        <taxon>fabids</taxon>
        <taxon>Fagales</taxon>
        <taxon>Myricaceae</taxon>
        <taxon>Morella</taxon>
    </lineage>
</organism>
<gene>
    <name evidence="3" type="ORF">CJ030_MR8G003327</name>
</gene>